<gene>
    <name evidence="2" type="ORF">E8M01_23555</name>
</gene>
<accession>A0A4D7BC39</accession>
<evidence type="ECO:0000313" key="2">
    <source>
        <dbReference type="EMBL" id="QCI66956.1"/>
    </source>
</evidence>
<dbReference type="AlphaFoldDB" id="A0A4D7BC39"/>
<proteinExistence type="predicted"/>
<dbReference type="KEGG" id="pstg:E8M01_23555"/>
<keyword evidence="3" id="KW-1185">Reference proteome</keyword>
<evidence type="ECO:0000313" key="3">
    <source>
        <dbReference type="Proteomes" id="UP000298781"/>
    </source>
</evidence>
<dbReference type="RefSeq" id="WP_136962394.1">
    <property type="nucleotide sequence ID" value="NZ_CP039690.1"/>
</dbReference>
<evidence type="ECO:0000256" key="1">
    <source>
        <dbReference type="SAM" id="MobiDB-lite"/>
    </source>
</evidence>
<protein>
    <submittedName>
        <fullName evidence="2">Uncharacterized protein</fullName>
    </submittedName>
</protein>
<sequence length="148" mass="15876">MPDDSPNKLLAPGATAASIPSRREPRRSPHYIPEPIGQLIILLAKSEVPADAGDPSEPAALQTRTQSLSGFAEDLAHPARHRLANGFRRALLRGVSAGAQLHQRQFVEPLANCSAKAGDAAPRGRTGRTPASVLLLFPLRKVIAYYLM</sequence>
<organism evidence="2 3">
    <name type="scientific">Phreatobacter stygius</name>
    <dbReference type="NCBI Taxonomy" id="1940610"/>
    <lineage>
        <taxon>Bacteria</taxon>
        <taxon>Pseudomonadati</taxon>
        <taxon>Pseudomonadota</taxon>
        <taxon>Alphaproteobacteria</taxon>
        <taxon>Hyphomicrobiales</taxon>
        <taxon>Phreatobacteraceae</taxon>
        <taxon>Phreatobacter</taxon>
    </lineage>
</organism>
<feature type="region of interest" description="Disordered" evidence="1">
    <location>
        <begin position="1"/>
        <end position="31"/>
    </location>
</feature>
<dbReference type="EMBL" id="CP039690">
    <property type="protein sequence ID" value="QCI66956.1"/>
    <property type="molecule type" value="Genomic_DNA"/>
</dbReference>
<name>A0A4D7BC39_9HYPH</name>
<dbReference type="Proteomes" id="UP000298781">
    <property type="component" value="Chromosome"/>
</dbReference>
<reference evidence="2 3" key="1">
    <citation type="submission" date="2019-04" db="EMBL/GenBank/DDBJ databases">
        <title>Phreatobacter aquaticus sp. nov.</title>
        <authorList>
            <person name="Choi A."/>
        </authorList>
    </citation>
    <scope>NUCLEOTIDE SEQUENCE [LARGE SCALE GENOMIC DNA]</scope>
    <source>
        <strain evidence="2 3">KCTC 52518</strain>
    </source>
</reference>